<comment type="caution">
    <text evidence="9">The sequence shown here is derived from an EMBL/GenBank/DDBJ whole genome shotgun (WGS) entry which is preliminary data.</text>
</comment>
<name>A0ABP1S055_9HEXA</name>
<dbReference type="Proteomes" id="UP001642540">
    <property type="component" value="Unassembled WGS sequence"/>
</dbReference>
<comment type="similarity">
    <text evidence="1 5 6">Belongs to the peptidase S8 family.</text>
</comment>
<evidence type="ECO:0000259" key="8">
    <source>
        <dbReference type="Pfam" id="PF00082"/>
    </source>
</evidence>
<feature type="active site" description="Charge relay system" evidence="5">
    <location>
        <position position="383"/>
    </location>
</feature>
<dbReference type="InterPro" id="IPR036852">
    <property type="entry name" value="Peptidase_S8/S53_dom_sf"/>
</dbReference>
<dbReference type="InterPro" id="IPR023827">
    <property type="entry name" value="Peptidase_S8_Asp-AS"/>
</dbReference>
<evidence type="ECO:0000256" key="6">
    <source>
        <dbReference type="RuleBase" id="RU003355"/>
    </source>
</evidence>
<evidence type="ECO:0000256" key="3">
    <source>
        <dbReference type="ARBA" id="ARBA00022801"/>
    </source>
</evidence>
<dbReference type="Gene3D" id="3.40.50.200">
    <property type="entry name" value="Peptidase S8/S53 domain"/>
    <property type="match status" value="1"/>
</dbReference>
<proteinExistence type="inferred from homology"/>
<evidence type="ECO:0000256" key="4">
    <source>
        <dbReference type="ARBA" id="ARBA00022825"/>
    </source>
</evidence>
<dbReference type="PANTHER" id="PTHR43399">
    <property type="entry name" value="SUBTILISIN-RELATED"/>
    <property type="match status" value="1"/>
</dbReference>
<evidence type="ECO:0000313" key="10">
    <source>
        <dbReference type="Proteomes" id="UP001642540"/>
    </source>
</evidence>
<feature type="domain" description="Peptidase S8/S53" evidence="8">
    <location>
        <begin position="175"/>
        <end position="442"/>
    </location>
</feature>
<dbReference type="SUPFAM" id="SSF52743">
    <property type="entry name" value="Subtilisin-like"/>
    <property type="match status" value="1"/>
</dbReference>
<keyword evidence="7" id="KW-0732">Signal</keyword>
<feature type="signal peptide" evidence="7">
    <location>
        <begin position="1"/>
        <end position="19"/>
    </location>
</feature>
<dbReference type="PROSITE" id="PS00136">
    <property type="entry name" value="SUBTILASE_ASP"/>
    <property type="match status" value="1"/>
</dbReference>
<dbReference type="InterPro" id="IPR000209">
    <property type="entry name" value="Peptidase_S8/S53_dom"/>
</dbReference>
<reference evidence="9 10" key="1">
    <citation type="submission" date="2024-08" db="EMBL/GenBank/DDBJ databases">
        <authorList>
            <person name="Cucini C."/>
            <person name="Frati F."/>
        </authorList>
    </citation>
    <scope>NUCLEOTIDE SEQUENCE [LARGE SCALE GENOMIC DNA]</scope>
</reference>
<keyword evidence="10" id="KW-1185">Reference proteome</keyword>
<evidence type="ECO:0000256" key="5">
    <source>
        <dbReference type="PROSITE-ProRule" id="PRU01240"/>
    </source>
</evidence>
<keyword evidence="4 5" id="KW-0720">Serine protease</keyword>
<gene>
    <name evidence="9" type="ORF">ODALV1_LOCUS28066</name>
</gene>
<protein>
    <recommendedName>
        <fullName evidence="8">Peptidase S8/S53 domain-containing protein</fullName>
    </recommendedName>
</protein>
<dbReference type="PROSITE" id="PS00137">
    <property type="entry name" value="SUBTILASE_HIS"/>
    <property type="match status" value="1"/>
</dbReference>
<dbReference type="PANTHER" id="PTHR43399:SF4">
    <property type="entry name" value="CELL WALL-ASSOCIATED PROTEASE"/>
    <property type="match status" value="1"/>
</dbReference>
<sequence length="460" mass="48648">MSQLLISFICLFFSTLVQAQTIQDQSLLSDSFSNVMITLNPSVRPIIQQIGQQEFESNQAKRFALVENMRAWTQAVQGPLLFLLQDLKVANMTIKSFWITNGIIVRNLPLPLLELVLLLSVPFNIASIERVQEFPVLPTFDSGPVLTAAPQVAPAMPWGIKDVNAPQVWDQGIRGQGCTVGIIDTGVRETHEAIAGRVLLDQCLDPMTGLSSVPDLNGHGTHVTGTICGGMGIGVAPEAEVVMCKGCGTSFCTQDSLLTCGEHMICPTSDCEDGPDIVSNSWGGGSNSDSYDDMLFSWEIVGMLPVFAIGNSGPACSTANTPGDRPIAFGVGAVMINKNLTSFSSKGPTNAGNIKPEISAPGANVLSADFKTNDGYQSLSGTSMACPHVAGVAALLISAFPGITTDNLRNVLVQSTNKSVVTSGFGCGGKVNSNFPNNYYGHGFVDALKALNLASQLLTK</sequence>
<feature type="active site" description="Charge relay system" evidence="5">
    <location>
        <position position="184"/>
    </location>
</feature>
<evidence type="ECO:0000256" key="1">
    <source>
        <dbReference type="ARBA" id="ARBA00011073"/>
    </source>
</evidence>
<evidence type="ECO:0000256" key="7">
    <source>
        <dbReference type="SAM" id="SignalP"/>
    </source>
</evidence>
<dbReference type="PROSITE" id="PS00138">
    <property type="entry name" value="SUBTILASE_SER"/>
    <property type="match status" value="1"/>
</dbReference>
<dbReference type="PRINTS" id="PR00723">
    <property type="entry name" value="SUBTILISIN"/>
</dbReference>
<dbReference type="InterPro" id="IPR022398">
    <property type="entry name" value="Peptidase_S8_His-AS"/>
</dbReference>
<keyword evidence="2 5" id="KW-0645">Protease</keyword>
<dbReference type="InterPro" id="IPR023828">
    <property type="entry name" value="Peptidase_S8_Ser-AS"/>
</dbReference>
<feature type="active site" description="Charge relay system" evidence="5">
    <location>
        <position position="219"/>
    </location>
</feature>
<keyword evidence="3 5" id="KW-0378">Hydrolase</keyword>
<evidence type="ECO:0000256" key="2">
    <source>
        <dbReference type="ARBA" id="ARBA00022670"/>
    </source>
</evidence>
<feature type="chain" id="PRO_5045040255" description="Peptidase S8/S53 domain-containing protein" evidence="7">
    <location>
        <begin position="20"/>
        <end position="460"/>
    </location>
</feature>
<accession>A0ABP1S055</accession>
<dbReference type="InterPro" id="IPR051048">
    <property type="entry name" value="Peptidase_S8/S53_subtilisin"/>
</dbReference>
<organism evidence="9 10">
    <name type="scientific">Orchesella dallaii</name>
    <dbReference type="NCBI Taxonomy" id="48710"/>
    <lineage>
        <taxon>Eukaryota</taxon>
        <taxon>Metazoa</taxon>
        <taxon>Ecdysozoa</taxon>
        <taxon>Arthropoda</taxon>
        <taxon>Hexapoda</taxon>
        <taxon>Collembola</taxon>
        <taxon>Entomobryomorpha</taxon>
        <taxon>Entomobryoidea</taxon>
        <taxon>Orchesellidae</taxon>
        <taxon>Orchesellinae</taxon>
        <taxon>Orchesella</taxon>
    </lineage>
</organism>
<dbReference type="Pfam" id="PF00082">
    <property type="entry name" value="Peptidase_S8"/>
    <property type="match status" value="1"/>
</dbReference>
<dbReference type="InterPro" id="IPR015500">
    <property type="entry name" value="Peptidase_S8_subtilisin-rel"/>
</dbReference>
<evidence type="ECO:0000313" key="9">
    <source>
        <dbReference type="EMBL" id="CAL8139945.1"/>
    </source>
</evidence>
<dbReference type="EMBL" id="CAXLJM020000133">
    <property type="protein sequence ID" value="CAL8139945.1"/>
    <property type="molecule type" value="Genomic_DNA"/>
</dbReference>
<dbReference type="PROSITE" id="PS51892">
    <property type="entry name" value="SUBTILASE"/>
    <property type="match status" value="1"/>
</dbReference>